<dbReference type="Gene3D" id="3.40.50.720">
    <property type="entry name" value="NAD(P)-binding Rossmann-like Domain"/>
    <property type="match status" value="1"/>
</dbReference>
<accession>A0A2K0TA07</accession>
<evidence type="ECO:0000256" key="1">
    <source>
        <dbReference type="ARBA" id="ARBA00006484"/>
    </source>
</evidence>
<dbReference type="SUPFAM" id="SSF51735">
    <property type="entry name" value="NAD(P)-binding Rossmann-fold domains"/>
    <property type="match status" value="1"/>
</dbReference>
<dbReference type="InterPro" id="IPR051468">
    <property type="entry name" value="Fungal_SecMetab_SDRs"/>
</dbReference>
<proteinExistence type="inferred from homology"/>
<name>A0A2K0TA07_9HYPO</name>
<reference evidence="4 5" key="1">
    <citation type="submission" date="2017-02" db="EMBL/GenBank/DDBJ databases">
        <title>Genomes of Trichoderma spp. with biocontrol activity.</title>
        <authorList>
            <person name="Gardiner D."/>
            <person name="Kazan K."/>
            <person name="Vos C."/>
            <person name="Harvey P."/>
        </authorList>
    </citation>
    <scope>NUCLEOTIDE SEQUENCE [LARGE SCALE GENOMIC DNA]</scope>
    <source>
        <strain evidence="4 5">A5MH</strain>
    </source>
</reference>
<evidence type="ECO:0008006" key="6">
    <source>
        <dbReference type="Google" id="ProtNLM"/>
    </source>
</evidence>
<evidence type="ECO:0000313" key="4">
    <source>
        <dbReference type="EMBL" id="PNP42351.1"/>
    </source>
</evidence>
<dbReference type="OrthoDB" id="5296at2759"/>
<gene>
    <name evidence="4" type="ORF">TGAMA5MH_06033</name>
</gene>
<protein>
    <recommendedName>
        <fullName evidence="6">Short-chain dehydrogenase</fullName>
    </recommendedName>
</protein>
<keyword evidence="2" id="KW-0521">NADP</keyword>
<comment type="caution">
    <text evidence="4">The sequence shown here is derived from an EMBL/GenBank/DDBJ whole genome shotgun (WGS) entry which is preliminary data.</text>
</comment>
<evidence type="ECO:0000313" key="5">
    <source>
        <dbReference type="Proteomes" id="UP000236546"/>
    </source>
</evidence>
<dbReference type="GO" id="GO:0016491">
    <property type="term" value="F:oxidoreductase activity"/>
    <property type="evidence" value="ECO:0007669"/>
    <property type="project" value="UniProtKB-KW"/>
</dbReference>
<dbReference type="Pfam" id="PF00106">
    <property type="entry name" value="adh_short"/>
    <property type="match status" value="1"/>
</dbReference>
<dbReference type="PANTHER" id="PTHR43544">
    <property type="entry name" value="SHORT-CHAIN DEHYDROGENASE/REDUCTASE"/>
    <property type="match status" value="1"/>
</dbReference>
<dbReference type="PRINTS" id="PR00081">
    <property type="entry name" value="GDHRDH"/>
</dbReference>
<comment type="similarity">
    <text evidence="1">Belongs to the short-chain dehydrogenases/reductases (SDR) family.</text>
</comment>
<dbReference type="InterPro" id="IPR036291">
    <property type="entry name" value="NAD(P)-bd_dom_sf"/>
</dbReference>
<dbReference type="PANTHER" id="PTHR43544:SF7">
    <property type="entry name" value="NADB-LER2"/>
    <property type="match status" value="1"/>
</dbReference>
<dbReference type="Proteomes" id="UP000236546">
    <property type="component" value="Unassembled WGS sequence"/>
</dbReference>
<dbReference type="InterPro" id="IPR002347">
    <property type="entry name" value="SDR_fam"/>
</dbReference>
<keyword evidence="3" id="KW-0560">Oxidoreductase</keyword>
<dbReference type="GO" id="GO:0005737">
    <property type="term" value="C:cytoplasm"/>
    <property type="evidence" value="ECO:0007669"/>
    <property type="project" value="TreeGrafter"/>
</dbReference>
<dbReference type="AlphaFoldDB" id="A0A2K0TA07"/>
<organism evidence="4 5">
    <name type="scientific">Trichoderma gamsii</name>
    <dbReference type="NCBI Taxonomy" id="398673"/>
    <lineage>
        <taxon>Eukaryota</taxon>
        <taxon>Fungi</taxon>
        <taxon>Dikarya</taxon>
        <taxon>Ascomycota</taxon>
        <taxon>Pezizomycotina</taxon>
        <taxon>Sordariomycetes</taxon>
        <taxon>Hypocreomycetidae</taxon>
        <taxon>Hypocreales</taxon>
        <taxon>Hypocreaceae</taxon>
        <taxon>Trichoderma</taxon>
    </lineage>
</organism>
<sequence>MSQAKSIVVIGGSRGIGLGLVKQALSDYPEATVFATARTPEKATDLQALSDSNKGRLQILALDADDSNSINQAATKIGQQVESLDVVIYNSGVLNGFGNILDVGAQSLIDNMTTNVYGAYHTAIAFAPLLLKSKYERKSLVLLSSSFASMQLADEVAAAHEEGIAKGFDATAMYNISKTALNRLGKELDTVLARQGLPVLLLHPGLVKTDMNPFYDIEVPESVAGMVKVIQTFTPGKKNFYSWNGDALPW</sequence>
<evidence type="ECO:0000256" key="2">
    <source>
        <dbReference type="ARBA" id="ARBA00022857"/>
    </source>
</evidence>
<evidence type="ECO:0000256" key="3">
    <source>
        <dbReference type="ARBA" id="ARBA00023002"/>
    </source>
</evidence>
<dbReference type="EMBL" id="MTYH01000051">
    <property type="protein sequence ID" value="PNP42351.1"/>
    <property type="molecule type" value="Genomic_DNA"/>
</dbReference>